<feature type="region of interest" description="Disordered" evidence="1">
    <location>
        <begin position="110"/>
        <end position="141"/>
    </location>
</feature>
<dbReference type="Proteomes" id="UP000024404">
    <property type="component" value="Unassembled WGS sequence"/>
</dbReference>
<proteinExistence type="predicted"/>
<reference evidence="4" key="1">
    <citation type="submission" date="2013-10" db="EMBL/GenBank/DDBJ databases">
        <title>Genome sequencing of Onchocerca volvulus.</title>
        <authorList>
            <person name="Cotton J."/>
            <person name="Tsai J."/>
            <person name="Stanley E."/>
            <person name="Tracey A."/>
            <person name="Holroyd N."/>
            <person name="Lustigman S."/>
            <person name="Berriman M."/>
        </authorList>
    </citation>
    <scope>NUCLEOTIDE SEQUENCE</scope>
</reference>
<protein>
    <submittedName>
        <fullName evidence="3">Uncharacterized protein</fullName>
    </submittedName>
</protein>
<accession>A0A8R1Y5W0</accession>
<evidence type="ECO:0000313" key="3">
    <source>
        <dbReference type="EnsemblMetazoa" id="OVOC9986.1"/>
    </source>
</evidence>
<keyword evidence="4" id="KW-1185">Reference proteome</keyword>
<keyword evidence="2" id="KW-0472">Membrane</keyword>
<reference evidence="3" key="2">
    <citation type="submission" date="2022-06" db="UniProtKB">
        <authorList>
            <consortium name="EnsemblMetazoa"/>
        </authorList>
    </citation>
    <scope>IDENTIFICATION</scope>
</reference>
<dbReference type="EnsemblMetazoa" id="OVOC9986.1">
    <property type="protein sequence ID" value="OVOC9986.1"/>
    <property type="gene ID" value="WBGene00246795"/>
</dbReference>
<dbReference type="AlphaFoldDB" id="A0A8R1Y5W0"/>
<dbReference type="EMBL" id="CMVM020000309">
    <property type="status" value="NOT_ANNOTATED_CDS"/>
    <property type="molecule type" value="Genomic_DNA"/>
</dbReference>
<feature type="compositionally biased region" description="Acidic residues" evidence="1">
    <location>
        <begin position="116"/>
        <end position="134"/>
    </location>
</feature>
<evidence type="ECO:0000256" key="1">
    <source>
        <dbReference type="SAM" id="MobiDB-lite"/>
    </source>
</evidence>
<feature type="transmembrane region" description="Helical" evidence="2">
    <location>
        <begin position="191"/>
        <end position="210"/>
    </location>
</feature>
<evidence type="ECO:0000256" key="2">
    <source>
        <dbReference type="SAM" id="Phobius"/>
    </source>
</evidence>
<name>A0A8R1Y5W0_ONCVO</name>
<feature type="transmembrane region" description="Helical" evidence="2">
    <location>
        <begin position="75"/>
        <end position="94"/>
    </location>
</feature>
<evidence type="ECO:0000313" key="4">
    <source>
        <dbReference type="Proteomes" id="UP000024404"/>
    </source>
</evidence>
<sequence>MLQLEPTDELISSFSLFCYLGFRMIHGTTCPEKKKKKLKIPLSAKEIKLGCLKNRKKTLIKGKNLIGLMLLKRKIFVLMWIFITVLLIVASVQIKQNEGKKVLFEESDGHEHIEESDGQEEESDGQDSEDEDKSEDDKHEFEKVEKDTVKVDMFRMEKLWYHSIRQYLNFLIKQCKSSHFPGKKKKKKPQIYRFCFIVQIPIISEFIYSFSN</sequence>
<keyword evidence="2" id="KW-0812">Transmembrane</keyword>
<organism evidence="3 4">
    <name type="scientific">Onchocerca volvulus</name>
    <dbReference type="NCBI Taxonomy" id="6282"/>
    <lineage>
        <taxon>Eukaryota</taxon>
        <taxon>Metazoa</taxon>
        <taxon>Ecdysozoa</taxon>
        <taxon>Nematoda</taxon>
        <taxon>Chromadorea</taxon>
        <taxon>Rhabditida</taxon>
        <taxon>Spirurina</taxon>
        <taxon>Spiruromorpha</taxon>
        <taxon>Filarioidea</taxon>
        <taxon>Onchocercidae</taxon>
        <taxon>Onchocerca</taxon>
    </lineage>
</organism>
<keyword evidence="2" id="KW-1133">Transmembrane helix</keyword>